<keyword evidence="2" id="KW-1185">Reference proteome</keyword>
<name>A0A420B6T3_SPHD1</name>
<organism evidence="1 2">
    <name type="scientific">Sphingobacterium detergens</name>
    <dbReference type="NCBI Taxonomy" id="1145106"/>
    <lineage>
        <taxon>Bacteria</taxon>
        <taxon>Pseudomonadati</taxon>
        <taxon>Bacteroidota</taxon>
        <taxon>Sphingobacteriia</taxon>
        <taxon>Sphingobacteriales</taxon>
        <taxon>Sphingobacteriaceae</taxon>
        <taxon>Sphingobacterium</taxon>
    </lineage>
</organism>
<protein>
    <recommendedName>
        <fullName evidence="3">Plasminogen-binding protein PgbA N-terminal domain-containing protein</fullName>
    </recommendedName>
</protein>
<evidence type="ECO:0000313" key="2">
    <source>
        <dbReference type="Proteomes" id="UP000286246"/>
    </source>
</evidence>
<dbReference type="AlphaFoldDB" id="A0A420B6T3"/>
<gene>
    <name evidence="1" type="ORF">DFQ12_2619</name>
</gene>
<comment type="caution">
    <text evidence="1">The sequence shown here is derived from an EMBL/GenBank/DDBJ whole genome shotgun (WGS) entry which is preliminary data.</text>
</comment>
<sequence length="283" mass="32065">MHLTILLNLNIMKRLILISALLLICFNAFTQQEQAKAESAFKNATFISFNTNIKPEQLIGSIIYYKEGKKDEFDYFPILKASQIEKIEPIYNNEILFSTMVNKSTVTSAKYLAIINVNVATNYMLEVIVEDVLDYRAPSFAADSEVQSQALFYARVLKNQGYIVEYVDHVNLCTLTSKVYAEQKIEGQGSYFVDASNKTYGSNDEFSSKRLISLHSVPLTPFVDVFKVSKLTDKLSTSAKSMLNERLSNEALAEKAALETKEPSYEIVDKFKLVPKKDLLNLR</sequence>
<dbReference type="EMBL" id="RAPY01000002">
    <property type="protein sequence ID" value="RKE52383.1"/>
    <property type="molecule type" value="Genomic_DNA"/>
</dbReference>
<proteinExistence type="predicted"/>
<accession>A0A420B6T3</accession>
<evidence type="ECO:0008006" key="3">
    <source>
        <dbReference type="Google" id="ProtNLM"/>
    </source>
</evidence>
<evidence type="ECO:0000313" key="1">
    <source>
        <dbReference type="EMBL" id="RKE52383.1"/>
    </source>
</evidence>
<dbReference type="Proteomes" id="UP000286246">
    <property type="component" value="Unassembled WGS sequence"/>
</dbReference>
<reference evidence="1 2" key="1">
    <citation type="submission" date="2018-09" db="EMBL/GenBank/DDBJ databases">
        <title>Genomic Encyclopedia of Type Strains, Phase III (KMG-III): the genomes of soil and plant-associated and newly described type strains.</title>
        <authorList>
            <person name="Whitman W."/>
        </authorList>
    </citation>
    <scope>NUCLEOTIDE SEQUENCE [LARGE SCALE GENOMIC DNA]</scope>
    <source>
        <strain evidence="1 2">CECT 7938</strain>
    </source>
</reference>